<proteinExistence type="predicted"/>
<protein>
    <submittedName>
        <fullName evidence="2">Uncharacterized protein</fullName>
    </submittedName>
</protein>
<dbReference type="Proteomes" id="UP001497416">
    <property type="component" value="Unassembled WGS sequence"/>
</dbReference>
<evidence type="ECO:0000313" key="2">
    <source>
        <dbReference type="EMBL" id="CAL2094349.1"/>
    </source>
</evidence>
<keyword evidence="3" id="KW-1185">Reference proteome</keyword>
<name>A0ABM9P6G6_9FLAO</name>
<evidence type="ECO:0000313" key="3">
    <source>
        <dbReference type="Proteomes" id="UP001497416"/>
    </source>
</evidence>
<sequence length="523" mass="57673">MNKQPKLLSLLILFNCILSFAQKDISTLKGTELTNKVRLNFIPVSMPTSEFPNLDATMGLVGLHYQIPFNDWLYGGAGFHYAVTGDQGGLFTLGAELGVTKKIYKNLYFDGYIHFGGGGGYRVLINDGAFINSNIGLQYKKNNYSFGVQYSYIDFYTGVIKDNAVSVFFEIPSIFRFTKYEDANKEYKLGEETEFFWNKPTIKNVQQVRFDFFFPTGESKRDNGTDLDTTLYVLGFEYQKYINDKTFLFAHTDAIYKGLRAGFMDLFFGAGYHPYQSKYVNLFGKLGIGAAGGRIAPEGGLTVYPSAGIDLKLSDHLALSGHGGYYRALDGDFEAYTLGFGVKYMNLSGGTKTPNSNANTTYKTQGISVALQNQTYFKVNKTDDPNNVLSTDLQLIGLQFNYDIFKNIYVIGEAGFAYGGRSGGYAHGLIGLGFKTNRFINNNFDAFINLTGGAAGGAGVDTDEGIVVRPTVGFNYHIKDNLALKISGGKLYAPFGNVNSNNLNIGLSFNFASLLAKNNNKDK</sequence>
<organism evidence="2 3">
    <name type="scientific">Tenacibaculum platacis</name>
    <dbReference type="NCBI Taxonomy" id="3137852"/>
    <lineage>
        <taxon>Bacteria</taxon>
        <taxon>Pseudomonadati</taxon>
        <taxon>Bacteroidota</taxon>
        <taxon>Flavobacteriia</taxon>
        <taxon>Flavobacteriales</taxon>
        <taxon>Flavobacteriaceae</taxon>
        <taxon>Tenacibaculum</taxon>
    </lineage>
</organism>
<feature type="signal peptide" evidence="1">
    <location>
        <begin position="1"/>
        <end position="21"/>
    </location>
</feature>
<keyword evidence="1" id="KW-0732">Signal</keyword>
<evidence type="ECO:0000256" key="1">
    <source>
        <dbReference type="SAM" id="SignalP"/>
    </source>
</evidence>
<dbReference type="RefSeq" id="WP_348713893.1">
    <property type="nucleotide sequence ID" value="NZ_CAXIXY010000009.1"/>
</dbReference>
<dbReference type="EMBL" id="CAXIXY010000009">
    <property type="protein sequence ID" value="CAL2094349.1"/>
    <property type="molecule type" value="Genomic_DNA"/>
</dbReference>
<gene>
    <name evidence="2" type="ORF">T190607A01A_70014</name>
</gene>
<accession>A0ABM9P6G6</accession>
<feature type="chain" id="PRO_5045554095" evidence="1">
    <location>
        <begin position="22"/>
        <end position="523"/>
    </location>
</feature>
<reference evidence="2 3" key="1">
    <citation type="submission" date="2024-05" db="EMBL/GenBank/DDBJ databases">
        <authorList>
            <person name="Duchaud E."/>
        </authorList>
    </citation>
    <scope>NUCLEOTIDE SEQUENCE [LARGE SCALE GENOMIC DNA]</scope>
    <source>
        <strain evidence="2">Ena-SAMPLE-TAB-13-05-2024-13:56:06:370-140302</strain>
    </source>
</reference>
<comment type="caution">
    <text evidence="2">The sequence shown here is derived from an EMBL/GenBank/DDBJ whole genome shotgun (WGS) entry which is preliminary data.</text>
</comment>